<dbReference type="AlphaFoldDB" id="A0AA39I0B9"/>
<comment type="caution">
    <text evidence="2">The sequence shown here is derived from an EMBL/GenBank/DDBJ whole genome shotgun (WGS) entry which is preliminary data.</text>
</comment>
<protein>
    <submittedName>
        <fullName evidence="2">Uncharacterized protein</fullName>
    </submittedName>
</protein>
<organism evidence="2 3">
    <name type="scientific">Steinernema hermaphroditum</name>
    <dbReference type="NCBI Taxonomy" id="289476"/>
    <lineage>
        <taxon>Eukaryota</taxon>
        <taxon>Metazoa</taxon>
        <taxon>Ecdysozoa</taxon>
        <taxon>Nematoda</taxon>
        <taxon>Chromadorea</taxon>
        <taxon>Rhabditida</taxon>
        <taxon>Tylenchina</taxon>
        <taxon>Panagrolaimomorpha</taxon>
        <taxon>Strongyloidoidea</taxon>
        <taxon>Steinernematidae</taxon>
        <taxon>Steinernema</taxon>
    </lineage>
</organism>
<reference evidence="2" key="1">
    <citation type="submission" date="2023-06" db="EMBL/GenBank/DDBJ databases">
        <title>Genomic analysis of the entomopathogenic nematode Steinernema hermaphroditum.</title>
        <authorList>
            <person name="Schwarz E.M."/>
            <person name="Heppert J.K."/>
            <person name="Baniya A."/>
            <person name="Schwartz H.T."/>
            <person name="Tan C.-H."/>
            <person name="Antoshechkin I."/>
            <person name="Sternberg P.W."/>
            <person name="Goodrich-Blair H."/>
            <person name="Dillman A.R."/>
        </authorList>
    </citation>
    <scope>NUCLEOTIDE SEQUENCE</scope>
    <source>
        <strain evidence="2">PS9179</strain>
        <tissue evidence="2">Whole animal</tissue>
    </source>
</reference>
<keyword evidence="3" id="KW-1185">Reference proteome</keyword>
<evidence type="ECO:0000256" key="1">
    <source>
        <dbReference type="SAM" id="MobiDB-lite"/>
    </source>
</evidence>
<feature type="region of interest" description="Disordered" evidence="1">
    <location>
        <begin position="310"/>
        <end position="344"/>
    </location>
</feature>
<accession>A0AA39I0B9</accession>
<feature type="compositionally biased region" description="Polar residues" evidence="1">
    <location>
        <begin position="310"/>
        <end position="336"/>
    </location>
</feature>
<proteinExistence type="predicted"/>
<dbReference type="EMBL" id="JAUCMV010000003">
    <property type="protein sequence ID" value="KAK0414084.1"/>
    <property type="molecule type" value="Genomic_DNA"/>
</dbReference>
<evidence type="ECO:0000313" key="3">
    <source>
        <dbReference type="Proteomes" id="UP001175271"/>
    </source>
</evidence>
<feature type="region of interest" description="Disordered" evidence="1">
    <location>
        <begin position="166"/>
        <end position="281"/>
    </location>
</feature>
<feature type="compositionally biased region" description="Basic and acidic residues" evidence="1">
    <location>
        <begin position="251"/>
        <end position="269"/>
    </location>
</feature>
<feature type="compositionally biased region" description="Low complexity" evidence="1">
    <location>
        <begin position="166"/>
        <end position="189"/>
    </location>
</feature>
<evidence type="ECO:0000313" key="2">
    <source>
        <dbReference type="EMBL" id="KAK0414084.1"/>
    </source>
</evidence>
<dbReference type="Proteomes" id="UP001175271">
    <property type="component" value="Unassembled WGS sequence"/>
</dbReference>
<gene>
    <name evidence="2" type="ORF">QR680_007139</name>
</gene>
<sequence>MMDQSLSIEQLRQLMQLQAATTQVPTTTAASNPFLLQQDQGSPLQELLFQQQLQQQQQLAALAAVTTQSQSAFRPAHQQPQAAPQAPTFAPAAVVSQPSTTLLPYIMTTVPTTTAAPADLITQMQMFNLIQQQQQQPSIQQQQQNIILQQLALMQQAQQIFAQQQQQPEPMQVSSAAPTTASSPQLTTSPVPPMRKRAYTAPRPPPKVAHKQKTIINQNVPKQEGSVLRALCEDSDDEDTSTARPNSAPNERSESASKRRAVDPESPDRHHPKNLIPSNDEMRLMESKVAFFLMGGGPCAMDVDSMLNETLASEDSPSKTSTDSGYTSRSASNGGNSAPPVVDSDSEDIHVIYEKFKHDPNVPCLEALVFPSRSLASSPDQRDRISSFSLPMPVFNRMVDNVLNTCLA</sequence>
<name>A0AA39I0B9_9BILA</name>